<dbReference type="AlphaFoldDB" id="W8C621"/>
<dbReference type="Pfam" id="PF00431">
    <property type="entry name" value="CUB"/>
    <property type="match status" value="1"/>
</dbReference>
<evidence type="ECO:0000256" key="3">
    <source>
        <dbReference type="PROSITE-ProRule" id="PRU00059"/>
    </source>
</evidence>
<evidence type="ECO:0000259" key="6">
    <source>
        <dbReference type="PROSITE" id="PS50240"/>
    </source>
</evidence>
<keyword evidence="7" id="KW-0645">Protease</keyword>
<dbReference type="Gene3D" id="2.60.120.290">
    <property type="entry name" value="Spermadhesin, CUB domain"/>
    <property type="match status" value="1"/>
</dbReference>
<comment type="caution">
    <text evidence="3">Lacks conserved residue(s) required for the propagation of feature annotation.</text>
</comment>
<organism evidence="7">
    <name type="scientific">Ceratitis capitata</name>
    <name type="common">Mediterranean fruit fly</name>
    <name type="synonym">Tephritis capitata</name>
    <dbReference type="NCBI Taxonomy" id="7213"/>
    <lineage>
        <taxon>Eukaryota</taxon>
        <taxon>Metazoa</taxon>
        <taxon>Ecdysozoa</taxon>
        <taxon>Arthropoda</taxon>
        <taxon>Hexapoda</taxon>
        <taxon>Insecta</taxon>
        <taxon>Pterygota</taxon>
        <taxon>Neoptera</taxon>
        <taxon>Endopterygota</taxon>
        <taxon>Diptera</taxon>
        <taxon>Brachycera</taxon>
        <taxon>Muscomorpha</taxon>
        <taxon>Tephritoidea</taxon>
        <taxon>Tephritidae</taxon>
        <taxon>Ceratitis</taxon>
        <taxon>Ceratitis</taxon>
    </lineage>
</organism>
<feature type="domain" description="CUB" evidence="5">
    <location>
        <begin position="30"/>
        <end position="109"/>
    </location>
</feature>
<dbReference type="InterPro" id="IPR043504">
    <property type="entry name" value="Peptidase_S1_PA_chymotrypsin"/>
</dbReference>
<comment type="similarity">
    <text evidence="2">Belongs to the peptidase S1 family. CLIP subfamily.</text>
</comment>
<dbReference type="GeneID" id="101461231"/>
<evidence type="ECO:0000256" key="4">
    <source>
        <dbReference type="SAM" id="SignalP"/>
    </source>
</evidence>
<dbReference type="SUPFAM" id="SSF50494">
    <property type="entry name" value="Trypsin-like serine proteases"/>
    <property type="match status" value="1"/>
</dbReference>
<dbReference type="GO" id="GO:0006508">
    <property type="term" value="P:proteolysis"/>
    <property type="evidence" value="ECO:0007669"/>
    <property type="project" value="UniProtKB-KW"/>
</dbReference>
<dbReference type="Gene3D" id="2.40.10.10">
    <property type="entry name" value="Trypsin-like serine proteases"/>
    <property type="match status" value="1"/>
</dbReference>
<dbReference type="PANTHER" id="PTHR24252">
    <property type="entry name" value="ACROSIN-RELATED"/>
    <property type="match status" value="1"/>
</dbReference>
<dbReference type="InterPro" id="IPR009003">
    <property type="entry name" value="Peptidase_S1_PA"/>
</dbReference>
<feature type="chain" id="PRO_5007737253" evidence="4">
    <location>
        <begin position="26"/>
        <end position="400"/>
    </location>
</feature>
<dbReference type="PRINTS" id="PR00722">
    <property type="entry name" value="CHYMOTRYPSIN"/>
</dbReference>
<dbReference type="EMBL" id="GAMC01004540">
    <property type="protein sequence ID" value="JAC02016.1"/>
    <property type="molecule type" value="mRNA"/>
</dbReference>
<dbReference type="GO" id="GO:0004252">
    <property type="term" value="F:serine-type endopeptidase activity"/>
    <property type="evidence" value="ECO:0007669"/>
    <property type="project" value="InterPro"/>
</dbReference>
<name>W8C621_CERCA</name>
<evidence type="ECO:0000256" key="1">
    <source>
        <dbReference type="ARBA" id="ARBA00023157"/>
    </source>
</evidence>
<gene>
    <name evidence="7" type="primary">SP34</name>
</gene>
<dbReference type="PANTHER" id="PTHR24252:SF7">
    <property type="entry name" value="HYALIN"/>
    <property type="match status" value="1"/>
</dbReference>
<dbReference type="InterPro" id="IPR035914">
    <property type="entry name" value="Sperma_CUB_dom_sf"/>
</dbReference>
<dbReference type="PROSITE" id="PS00134">
    <property type="entry name" value="TRYPSIN_HIS"/>
    <property type="match status" value="1"/>
</dbReference>
<dbReference type="EMBL" id="GAMC01004544">
    <property type="protein sequence ID" value="JAC02012.1"/>
    <property type="molecule type" value="mRNA"/>
</dbReference>
<dbReference type="MEROPS" id="S01.B61"/>
<protein>
    <submittedName>
        <fullName evidence="7">Venom serine protease 34</fullName>
    </submittedName>
</protein>
<proteinExistence type="evidence at transcript level"/>
<dbReference type="InterPro" id="IPR001254">
    <property type="entry name" value="Trypsin_dom"/>
</dbReference>
<evidence type="ECO:0000259" key="5">
    <source>
        <dbReference type="PROSITE" id="PS01180"/>
    </source>
</evidence>
<evidence type="ECO:0000313" key="7">
    <source>
        <dbReference type="EMBL" id="JAC02012.1"/>
    </source>
</evidence>
<sequence length="400" mass="43802">MSQKQTFVCSLLLLLLLHGLHSTLGLFEGCDYTYNINPGTSYLESPYYPNSYPSGTSCRYQFIAPVDYTIDASCTVEIPSNNGKCTTEFLYMSTQGDQQLRDSEQICGQGTLNRTALFRKLTLAYASYGSNGKFRCSLTVRKQPCDCGWSVTSKIANGQEAGDNEFPFMAALQNLDSSTLIFCGGTIISHFHVLTATHCAQQQPIATKIRVLVGFKYKSQVNNSRYSAAYAVQRMYSYPGYADNPPVNDLTLLVTATSIEWELGVGPICLPPSTSSTFTYETVDVVGWGTTSFAGPTSDSLMKANLMVIENPVCQKSYDVPIYSSQVCTNDYSGNGRDACQFDSGGPVVLRSSRMFLIGCISYGQACGQPYGTGVNTRITFFLNWVRQTTGYTTCVKPLG</sequence>
<dbReference type="FunFam" id="2.40.10.10:FF:000002">
    <property type="entry name" value="Transmembrane protease serine"/>
    <property type="match status" value="1"/>
</dbReference>
<dbReference type="Pfam" id="PF00089">
    <property type="entry name" value="Trypsin"/>
    <property type="match status" value="1"/>
</dbReference>
<dbReference type="InterPro" id="IPR001314">
    <property type="entry name" value="Peptidase_S1A"/>
</dbReference>
<keyword evidence="1" id="KW-1015">Disulfide bond</keyword>
<dbReference type="KEGG" id="ccat:101461231"/>
<dbReference type="SUPFAM" id="SSF49854">
    <property type="entry name" value="Spermadhesin, CUB domain"/>
    <property type="match status" value="1"/>
</dbReference>
<dbReference type="CDD" id="cd00190">
    <property type="entry name" value="Tryp_SPc"/>
    <property type="match status" value="1"/>
</dbReference>
<dbReference type="SMART" id="SM00020">
    <property type="entry name" value="Tryp_SPc"/>
    <property type="match status" value="1"/>
</dbReference>
<dbReference type="InterPro" id="IPR018114">
    <property type="entry name" value="TRYPSIN_HIS"/>
</dbReference>
<dbReference type="PROSITE" id="PS50240">
    <property type="entry name" value="TRYPSIN_DOM"/>
    <property type="match status" value="1"/>
</dbReference>
<accession>W8C621</accession>
<feature type="signal peptide" evidence="4">
    <location>
        <begin position="1"/>
        <end position="25"/>
    </location>
</feature>
<dbReference type="PROSITE" id="PS01180">
    <property type="entry name" value="CUB"/>
    <property type="match status" value="1"/>
</dbReference>
<feature type="domain" description="Peptidase S1" evidence="6">
    <location>
        <begin position="155"/>
        <end position="391"/>
    </location>
</feature>
<evidence type="ECO:0000256" key="2">
    <source>
        <dbReference type="ARBA" id="ARBA00024195"/>
    </source>
</evidence>
<keyword evidence="4" id="KW-0732">Signal</keyword>
<keyword evidence="7" id="KW-0378">Hydrolase</keyword>
<reference evidence="7" key="2">
    <citation type="journal article" date="2014" name="BMC Genomics">
        <title>A genomic perspective to assessing quality of mass-reared SIT flies used in Mediterranean fruit fly (Ceratitis capitata) eradication in California.</title>
        <authorList>
            <person name="Calla B."/>
            <person name="Hall B."/>
            <person name="Hou S."/>
            <person name="Geib S.M."/>
        </authorList>
    </citation>
    <scope>NUCLEOTIDE SEQUENCE</scope>
</reference>
<reference evidence="7" key="1">
    <citation type="submission" date="2013-07" db="EMBL/GenBank/DDBJ databases">
        <authorList>
            <person name="Geib S."/>
        </authorList>
    </citation>
    <scope>NUCLEOTIDE SEQUENCE</scope>
</reference>
<dbReference type="OrthoDB" id="6380398at2759"/>
<dbReference type="InterPro" id="IPR000859">
    <property type="entry name" value="CUB_dom"/>
</dbReference>